<dbReference type="GO" id="GO:0005737">
    <property type="term" value="C:cytoplasm"/>
    <property type="evidence" value="ECO:0007669"/>
    <property type="project" value="UniProtKB-SubCell"/>
</dbReference>
<reference evidence="7" key="1">
    <citation type="submission" date="2023-03" db="EMBL/GenBank/DDBJ databases">
        <title>Mating type loci evolution in Malassezia.</title>
        <authorList>
            <person name="Coelho M.A."/>
        </authorList>
    </citation>
    <scope>NUCLEOTIDE SEQUENCE</scope>
    <source>
        <strain evidence="7">CBS 14135</strain>
    </source>
</reference>
<evidence type="ECO:0000256" key="5">
    <source>
        <dbReference type="SAM" id="MobiDB-lite"/>
    </source>
</evidence>
<name>A0AAF0DRP1_9BASI</name>
<keyword evidence="2" id="KW-0963">Cytoplasm</keyword>
<dbReference type="Pfam" id="PF04969">
    <property type="entry name" value="CS"/>
    <property type="match status" value="1"/>
</dbReference>
<evidence type="ECO:0000313" key="8">
    <source>
        <dbReference type="Proteomes" id="UP001216638"/>
    </source>
</evidence>
<feature type="domain" description="CS" evidence="6">
    <location>
        <begin position="31"/>
        <end position="127"/>
    </location>
</feature>
<evidence type="ECO:0000259" key="6">
    <source>
        <dbReference type="PROSITE" id="PS51203"/>
    </source>
</evidence>
<evidence type="ECO:0000256" key="3">
    <source>
        <dbReference type="ARBA" id="ARBA00059400"/>
    </source>
</evidence>
<dbReference type="GO" id="GO:0051082">
    <property type="term" value="F:unfolded protein binding"/>
    <property type="evidence" value="ECO:0007669"/>
    <property type="project" value="TreeGrafter"/>
</dbReference>
<comment type="function">
    <text evidence="3">Required for nuclear movement. May interact between microtubules and nuclei and/or may be involved in the generation of force used to move nuclei during interphase.</text>
</comment>
<keyword evidence="8" id="KW-1185">Reference proteome</keyword>
<comment type="subcellular location">
    <subcellularLocation>
        <location evidence="1">Cytoplasm</location>
    </subcellularLocation>
</comment>
<dbReference type="EMBL" id="CP119951">
    <property type="protein sequence ID" value="WFC94813.1"/>
    <property type="molecule type" value="Genomic_DNA"/>
</dbReference>
<gene>
    <name evidence="7" type="ORF">MBRA1_001449</name>
</gene>
<dbReference type="AlphaFoldDB" id="A0AAF0DRP1"/>
<dbReference type="SUPFAM" id="SSF49764">
    <property type="entry name" value="HSP20-like chaperones"/>
    <property type="match status" value="1"/>
</dbReference>
<dbReference type="FunFam" id="2.60.40.790:FF:000001">
    <property type="entry name" value="Nuclear migration protein nudC"/>
    <property type="match status" value="1"/>
</dbReference>
<dbReference type="Gene3D" id="2.60.40.790">
    <property type="match status" value="1"/>
</dbReference>
<accession>A0AAF0DRP1</accession>
<evidence type="ECO:0000256" key="1">
    <source>
        <dbReference type="ARBA" id="ARBA00004496"/>
    </source>
</evidence>
<dbReference type="CDD" id="cd06467">
    <property type="entry name" value="p23_NUDC_like"/>
    <property type="match status" value="1"/>
</dbReference>
<sequence length="172" mass="19603">MPLSAEEYDALTPDAQRAHDAAEAERERIEQAALPYRWTQALDHVEVCVPVPEGTRAKQVRVDMSRTRLCVVVHGTTIVEVRAAWLTQGELAKPVRPDDCTWTIDDGTTLVIHLEKENQNEWWAHVVTHHPRIDTTKIRPEDSKLSDLDGETRAMVEKMMPHLTEQLAQRTP</sequence>
<dbReference type="PANTHER" id="PTHR12356:SF3">
    <property type="entry name" value="NUCLEAR MIGRATION PROTEIN NUDC"/>
    <property type="match status" value="1"/>
</dbReference>
<feature type="compositionally biased region" description="Basic and acidic residues" evidence="5">
    <location>
        <begin position="16"/>
        <end position="25"/>
    </location>
</feature>
<proteinExistence type="predicted"/>
<protein>
    <recommendedName>
        <fullName evidence="4">Nuclear movement protein nudC</fullName>
    </recommendedName>
</protein>
<evidence type="ECO:0000256" key="2">
    <source>
        <dbReference type="ARBA" id="ARBA00022490"/>
    </source>
</evidence>
<organism evidence="7 8">
    <name type="scientific">Malassezia brasiliensis</name>
    <dbReference type="NCBI Taxonomy" id="1821822"/>
    <lineage>
        <taxon>Eukaryota</taxon>
        <taxon>Fungi</taxon>
        <taxon>Dikarya</taxon>
        <taxon>Basidiomycota</taxon>
        <taxon>Ustilaginomycotina</taxon>
        <taxon>Malasseziomycetes</taxon>
        <taxon>Malasseziales</taxon>
        <taxon>Malasseziaceae</taxon>
        <taxon>Malassezia</taxon>
    </lineage>
</organism>
<feature type="region of interest" description="Disordered" evidence="5">
    <location>
        <begin position="1"/>
        <end position="25"/>
    </location>
</feature>
<evidence type="ECO:0000256" key="4">
    <source>
        <dbReference type="ARBA" id="ARBA00068398"/>
    </source>
</evidence>
<dbReference type="PANTHER" id="PTHR12356">
    <property type="entry name" value="NUCLEAR MOVEMENT PROTEIN NUDC"/>
    <property type="match status" value="1"/>
</dbReference>
<dbReference type="GO" id="GO:0006457">
    <property type="term" value="P:protein folding"/>
    <property type="evidence" value="ECO:0007669"/>
    <property type="project" value="TreeGrafter"/>
</dbReference>
<dbReference type="InterPro" id="IPR037898">
    <property type="entry name" value="NudC_fam"/>
</dbReference>
<dbReference type="InterPro" id="IPR008978">
    <property type="entry name" value="HSP20-like_chaperone"/>
</dbReference>
<dbReference type="Proteomes" id="UP001216638">
    <property type="component" value="Chromosome 1"/>
</dbReference>
<evidence type="ECO:0000313" key="7">
    <source>
        <dbReference type="EMBL" id="WFC94813.1"/>
    </source>
</evidence>
<dbReference type="PROSITE" id="PS51203">
    <property type="entry name" value="CS"/>
    <property type="match status" value="1"/>
</dbReference>
<dbReference type="InterPro" id="IPR007052">
    <property type="entry name" value="CS_dom"/>
</dbReference>